<sequence>MQKQQLFDLQEGDCIYVYSGGHLEAQGRYIGVIKDKNESFLCWTKHNGNEVYTNLNGISVETMNENTAYLQNTKETCERGYGDNQNTDNTSQPNYDNYNQNANGMYDDTYDSGYNNNQNTSYNYDPEYNTYNRNMENTYNQSYDNHNPKTNNYNQYPNDMYPQEYTNDYNQNSGCTCNQGYNNTYPK</sequence>
<evidence type="ECO:0000313" key="2">
    <source>
        <dbReference type="Proteomes" id="UP000195160"/>
    </source>
</evidence>
<proteinExistence type="predicted"/>
<accession>A0A9X6MXT2</accession>
<gene>
    <name evidence="1" type="ORF">BK784_35745</name>
</gene>
<comment type="caution">
    <text evidence="1">The sequence shown here is derived from an EMBL/GenBank/DDBJ whole genome shotgun (WGS) entry which is preliminary data.</text>
</comment>
<reference evidence="1 2" key="1">
    <citation type="submission" date="2016-10" db="EMBL/GenBank/DDBJ databases">
        <title>Comparative genomics of Bacillus thuringiensis reveals a path to pathogens against multiple invertebrate hosts.</title>
        <authorList>
            <person name="Zheng J."/>
            <person name="Gao Q."/>
            <person name="Liu H."/>
            <person name="Peng D."/>
            <person name="Ruan L."/>
            <person name="Sun M."/>
        </authorList>
    </citation>
    <scope>NUCLEOTIDE SEQUENCE [LARGE SCALE GENOMIC DNA]</scope>
    <source>
        <strain evidence="1">T30001</strain>
    </source>
</reference>
<protein>
    <submittedName>
        <fullName evidence="1">Uncharacterized protein</fullName>
    </submittedName>
</protein>
<organism evidence="1 2">
    <name type="scientific">Bacillus thuringiensis subsp. medellin</name>
    <dbReference type="NCBI Taxonomy" id="79672"/>
    <lineage>
        <taxon>Bacteria</taxon>
        <taxon>Bacillati</taxon>
        <taxon>Bacillota</taxon>
        <taxon>Bacilli</taxon>
        <taxon>Bacillales</taxon>
        <taxon>Bacillaceae</taxon>
        <taxon>Bacillus</taxon>
        <taxon>Bacillus cereus group</taxon>
    </lineage>
</organism>
<dbReference type="Proteomes" id="UP000195160">
    <property type="component" value="Unassembled WGS sequence"/>
</dbReference>
<name>A0A9X6MXT2_BACTV</name>
<dbReference type="RefSeq" id="WP_256942053.1">
    <property type="nucleotide sequence ID" value="NZ_MOOV01000284.1"/>
</dbReference>
<dbReference type="EMBL" id="MOOV01000284">
    <property type="protein sequence ID" value="OUB84292.1"/>
    <property type="molecule type" value="Genomic_DNA"/>
</dbReference>
<dbReference type="AlphaFoldDB" id="A0A9X6MXT2"/>
<evidence type="ECO:0000313" key="1">
    <source>
        <dbReference type="EMBL" id="OUB84292.1"/>
    </source>
</evidence>